<evidence type="ECO:0000256" key="2">
    <source>
        <dbReference type="ARBA" id="ARBA00022679"/>
    </source>
</evidence>
<dbReference type="AlphaFoldDB" id="A0A0G0QRJ8"/>
<keyword evidence="2" id="KW-0808">Transferase</keyword>
<dbReference type="Pfam" id="PF13649">
    <property type="entry name" value="Methyltransf_25"/>
    <property type="match status" value="1"/>
</dbReference>
<reference evidence="4 5" key="1">
    <citation type="journal article" date="2015" name="Nature">
        <title>rRNA introns, odd ribosomes, and small enigmatic genomes across a large radiation of phyla.</title>
        <authorList>
            <person name="Brown C.T."/>
            <person name="Hug L.A."/>
            <person name="Thomas B.C."/>
            <person name="Sharon I."/>
            <person name="Castelle C.J."/>
            <person name="Singh A."/>
            <person name="Wilkins M.J."/>
            <person name="Williams K.H."/>
            <person name="Banfield J.F."/>
        </authorList>
    </citation>
    <scope>NUCLEOTIDE SEQUENCE [LARGE SCALE GENOMIC DNA]</scope>
</reference>
<dbReference type="EMBL" id="LBWG01000010">
    <property type="protein sequence ID" value="KKR04237.1"/>
    <property type="molecule type" value="Genomic_DNA"/>
</dbReference>
<dbReference type="GO" id="GO:0008168">
    <property type="term" value="F:methyltransferase activity"/>
    <property type="evidence" value="ECO:0007669"/>
    <property type="project" value="UniProtKB-KW"/>
</dbReference>
<feature type="domain" description="Methyltransferase" evidence="3">
    <location>
        <begin position="43"/>
        <end position="131"/>
    </location>
</feature>
<protein>
    <recommendedName>
        <fullName evidence="3">Methyltransferase domain-containing protein</fullName>
    </recommendedName>
</protein>
<dbReference type="PANTHER" id="PTHR43861">
    <property type="entry name" value="TRANS-ACONITATE 2-METHYLTRANSFERASE-RELATED"/>
    <property type="match status" value="1"/>
</dbReference>
<sequence>MDAKTIYAYNQMGQKYNEETYDFWQRFPRTFLDEFARLTQGKILDVGSGPGRDGLLLQQCGLKVLCFDASETMVNICKSKGLEAVVGDFTTLPFENDSFDGVWAYTSLLHVPKAEIMFPLQEMKRVLKANGFFGLGLIEGEGEEYKETSKVTLPRLFGYYQKDEVEMILHNLDFDVVYFEQFKPGKHNYLNFIAQNRKK</sequence>
<evidence type="ECO:0000256" key="1">
    <source>
        <dbReference type="ARBA" id="ARBA00022603"/>
    </source>
</evidence>
<dbReference type="CDD" id="cd02440">
    <property type="entry name" value="AdoMet_MTases"/>
    <property type="match status" value="1"/>
</dbReference>
<comment type="caution">
    <text evidence="4">The sequence shown here is derived from an EMBL/GenBank/DDBJ whole genome shotgun (WGS) entry which is preliminary data.</text>
</comment>
<name>A0A0G0QRJ8_9BACT</name>
<organism evidence="4 5">
    <name type="scientific">Candidatus Uhrbacteria bacterium GW2011_GWF2_39_13</name>
    <dbReference type="NCBI Taxonomy" id="1618995"/>
    <lineage>
        <taxon>Bacteria</taxon>
        <taxon>Candidatus Uhriibacteriota</taxon>
    </lineage>
</organism>
<dbReference type="GO" id="GO:0032259">
    <property type="term" value="P:methylation"/>
    <property type="evidence" value="ECO:0007669"/>
    <property type="project" value="UniProtKB-KW"/>
</dbReference>
<dbReference type="Gene3D" id="3.40.50.150">
    <property type="entry name" value="Vaccinia Virus protein VP39"/>
    <property type="match status" value="1"/>
</dbReference>
<evidence type="ECO:0000313" key="4">
    <source>
        <dbReference type="EMBL" id="KKR04237.1"/>
    </source>
</evidence>
<dbReference type="InterPro" id="IPR029063">
    <property type="entry name" value="SAM-dependent_MTases_sf"/>
</dbReference>
<dbReference type="Proteomes" id="UP000033935">
    <property type="component" value="Unassembled WGS sequence"/>
</dbReference>
<dbReference type="InterPro" id="IPR041698">
    <property type="entry name" value="Methyltransf_25"/>
</dbReference>
<accession>A0A0G0QRJ8</accession>
<evidence type="ECO:0000259" key="3">
    <source>
        <dbReference type="Pfam" id="PF13649"/>
    </source>
</evidence>
<keyword evidence="1" id="KW-0489">Methyltransferase</keyword>
<gene>
    <name evidence="4" type="ORF">UT30_C0010G0001</name>
</gene>
<dbReference type="PANTHER" id="PTHR43861:SF1">
    <property type="entry name" value="TRANS-ACONITATE 2-METHYLTRANSFERASE"/>
    <property type="match status" value="1"/>
</dbReference>
<dbReference type="SUPFAM" id="SSF53335">
    <property type="entry name" value="S-adenosyl-L-methionine-dependent methyltransferases"/>
    <property type="match status" value="1"/>
</dbReference>
<proteinExistence type="predicted"/>
<evidence type="ECO:0000313" key="5">
    <source>
        <dbReference type="Proteomes" id="UP000033935"/>
    </source>
</evidence>